<dbReference type="PROSITE" id="PS51184">
    <property type="entry name" value="JMJC"/>
    <property type="match status" value="1"/>
</dbReference>
<comment type="catalytic activity">
    <reaction evidence="11">
        <text>L-histidyl-[ribosomal protein uL15] + 2-oxoglutarate + O2 = (3S)-3-hydroxy-L-histidyl-[ribosomal protein uL15] + succinate + CO2</text>
        <dbReference type="Rhea" id="RHEA:54024"/>
        <dbReference type="Rhea" id="RHEA-COMP:13760"/>
        <dbReference type="Rhea" id="RHEA-COMP:13761"/>
        <dbReference type="ChEBI" id="CHEBI:15379"/>
        <dbReference type="ChEBI" id="CHEBI:16526"/>
        <dbReference type="ChEBI" id="CHEBI:16810"/>
        <dbReference type="ChEBI" id="CHEBI:29979"/>
        <dbReference type="ChEBI" id="CHEBI:30031"/>
        <dbReference type="ChEBI" id="CHEBI:138021"/>
    </reaction>
</comment>
<comment type="caution">
    <text evidence="14">The sequence shown here is derived from an EMBL/GenBank/DDBJ whole genome shotgun (WGS) entry which is preliminary data.</text>
</comment>
<comment type="function">
    <text evidence="10">Oxygenase that can act as both a histone lysine demethylase and a ribosomal histidine hydroxylase. Is involved in the demethylation of trimethylated 'Lys-9' on histone H3 (H3K9me3), leading to an increase in ribosomal RNA expression. Also catalyzes the hydroxylation of 60S ribosomal protein L27a on 'His-39'. May play an important role in cell growth and survival. May be involved in ribosome biogenesis, most likely during the assembly process of pre-ribosomal particles.</text>
</comment>
<evidence type="ECO:0000256" key="3">
    <source>
        <dbReference type="ARBA" id="ARBA00022723"/>
    </source>
</evidence>
<name>A0A930VN97_9ACTN</name>
<dbReference type="AlphaFoldDB" id="A0A930VN97"/>
<evidence type="ECO:0000313" key="14">
    <source>
        <dbReference type="EMBL" id="MBF4768736.1"/>
    </source>
</evidence>
<accession>A0A930VN97</accession>
<dbReference type="PANTHER" id="PTHR13096:SF7">
    <property type="entry name" value="RIBOSOMAL OXYGENASE 2"/>
    <property type="match status" value="1"/>
</dbReference>
<protein>
    <recommendedName>
        <fullName evidence="6">Ribosomal oxygenase 2</fullName>
    </recommendedName>
    <alternativeName>
        <fullName evidence="7">Bifunctional lysine-specific demethylase and histidyl-hydroxylase MINA</fullName>
    </alternativeName>
    <alternativeName>
        <fullName evidence="8">Histone lysine demethylase MINA</fullName>
    </alternativeName>
    <alternativeName>
        <fullName evidence="9">MYC-induced nuclear antigen</fullName>
    </alternativeName>
</protein>
<dbReference type="GO" id="GO:0046872">
    <property type="term" value="F:metal ion binding"/>
    <property type="evidence" value="ECO:0007669"/>
    <property type="project" value="UniProtKB-KW"/>
</dbReference>
<evidence type="ECO:0000256" key="1">
    <source>
        <dbReference type="ARBA" id="ARBA00001954"/>
    </source>
</evidence>
<organism evidence="14 15">
    <name type="scientific">Nocardioides agariphilus</name>
    <dbReference type="NCBI Taxonomy" id="433664"/>
    <lineage>
        <taxon>Bacteria</taxon>
        <taxon>Bacillati</taxon>
        <taxon>Actinomycetota</taxon>
        <taxon>Actinomycetes</taxon>
        <taxon>Propionibacteriales</taxon>
        <taxon>Nocardioidaceae</taxon>
        <taxon>Nocardioides</taxon>
    </lineage>
</organism>
<keyword evidence="2" id="KW-0690">Ribosome biogenesis</keyword>
<evidence type="ECO:0000256" key="10">
    <source>
        <dbReference type="ARBA" id="ARBA00046256"/>
    </source>
</evidence>
<reference evidence="14" key="1">
    <citation type="submission" date="2020-11" db="EMBL/GenBank/DDBJ databases">
        <title>Nocardioides cynanchi sp. nov., isolated from soil of rhizosphere of Cynanchum wilfordii.</title>
        <authorList>
            <person name="Lee J.-S."/>
            <person name="Suh M.K."/>
            <person name="Kim J.-S."/>
        </authorList>
    </citation>
    <scope>NUCLEOTIDE SEQUENCE</scope>
    <source>
        <strain evidence="14">KCTC 19276</strain>
    </source>
</reference>
<proteinExistence type="inferred from homology"/>
<dbReference type="GO" id="GO:0032453">
    <property type="term" value="F:histone H3K4 demethylase activity"/>
    <property type="evidence" value="ECO:0007669"/>
    <property type="project" value="TreeGrafter"/>
</dbReference>
<gene>
    <name evidence="14" type="ORF">ISU10_13270</name>
</gene>
<evidence type="ECO:0000313" key="15">
    <source>
        <dbReference type="Proteomes" id="UP000660668"/>
    </source>
</evidence>
<evidence type="ECO:0000256" key="9">
    <source>
        <dbReference type="ARBA" id="ARBA00034372"/>
    </source>
</evidence>
<evidence type="ECO:0000256" key="8">
    <source>
        <dbReference type="ARBA" id="ARBA00034360"/>
    </source>
</evidence>
<dbReference type="InterPro" id="IPR039994">
    <property type="entry name" value="NO66-like"/>
</dbReference>
<keyword evidence="15" id="KW-1185">Reference proteome</keyword>
<comment type="cofactor">
    <cofactor evidence="1">
        <name>Fe(2+)</name>
        <dbReference type="ChEBI" id="CHEBI:29033"/>
    </cofactor>
</comment>
<dbReference type="GO" id="GO:0051864">
    <property type="term" value="F:histone H3K36 demethylase activity"/>
    <property type="evidence" value="ECO:0007669"/>
    <property type="project" value="TreeGrafter"/>
</dbReference>
<dbReference type="Pfam" id="PF08007">
    <property type="entry name" value="JmjC_2"/>
    <property type="match status" value="1"/>
</dbReference>
<sequence length="398" mass="43118">MRIRGPHAVPSALDLLSGDAQTFATKVWASLVHVHQVEPDALVGLLSLDDADALLTGSAIRTPAVRVAKDGRVLDQSAYVRKHAAIAGQALSGLVDPRRALALFAEGATVVFQGLHRYHPPLTDLVSRLELELGHPCQANAYLTPPGSQGFDVHSDTHDVFVFQTHGTKQWEVHHPEGGRPCGHEAHEPGCRVDDILLRPGLSMYLPTGTPHAARAEGEASLHVTIGIQQLTWRALVRRAVDRLVDEVDDGHLPVGWAERRDGLGPGLTDRLQALALAMATVDTEAAVGDEAERFLTSRGSRLRGGLHDVLEIDRIGSDTVLRRRDGHPCVASARGDKIRVLIGDRHLDVPARIASAIEVVVEREQLTPADLGLDADSNLVLARRLVREGLLEVLRRP</sequence>
<dbReference type="InterPro" id="IPR003347">
    <property type="entry name" value="JmjC_dom"/>
</dbReference>
<evidence type="ECO:0000256" key="6">
    <source>
        <dbReference type="ARBA" id="ARBA00034334"/>
    </source>
</evidence>
<evidence type="ECO:0000259" key="13">
    <source>
        <dbReference type="PROSITE" id="PS51184"/>
    </source>
</evidence>
<feature type="domain" description="JmjC" evidence="13">
    <location>
        <begin position="108"/>
        <end position="245"/>
    </location>
</feature>
<evidence type="ECO:0000256" key="11">
    <source>
        <dbReference type="ARBA" id="ARBA00047687"/>
    </source>
</evidence>
<dbReference type="GO" id="GO:0036139">
    <property type="term" value="F:peptidyl-histidine dioxygenase activity"/>
    <property type="evidence" value="ECO:0007669"/>
    <property type="project" value="UniProtKB-EC"/>
</dbReference>
<comment type="similarity">
    <text evidence="5">Belongs to the ROX family. MINA53 subfamily.</text>
</comment>
<dbReference type="GO" id="GO:0042254">
    <property type="term" value="P:ribosome biogenesis"/>
    <property type="evidence" value="ECO:0007669"/>
    <property type="project" value="UniProtKB-KW"/>
</dbReference>
<dbReference type="Gene3D" id="2.60.120.650">
    <property type="entry name" value="Cupin"/>
    <property type="match status" value="1"/>
</dbReference>
<keyword evidence="4" id="KW-0408">Iron</keyword>
<dbReference type="Proteomes" id="UP000660668">
    <property type="component" value="Unassembled WGS sequence"/>
</dbReference>
<comment type="catalytic activity">
    <reaction evidence="12">
        <text>L-histidyl-[protein] + 2-oxoglutarate + O2 = (3S)-3-hydroxy-L-histidyl-[protein] + succinate + CO2</text>
        <dbReference type="Rhea" id="RHEA:54256"/>
        <dbReference type="Rhea" id="RHEA-COMP:9745"/>
        <dbReference type="Rhea" id="RHEA-COMP:13840"/>
        <dbReference type="ChEBI" id="CHEBI:15379"/>
        <dbReference type="ChEBI" id="CHEBI:16526"/>
        <dbReference type="ChEBI" id="CHEBI:16810"/>
        <dbReference type="ChEBI" id="CHEBI:29979"/>
        <dbReference type="ChEBI" id="CHEBI:30031"/>
        <dbReference type="ChEBI" id="CHEBI:138021"/>
        <dbReference type="EC" id="1.14.11.79"/>
    </reaction>
</comment>
<dbReference type="SUPFAM" id="SSF51197">
    <property type="entry name" value="Clavaminate synthase-like"/>
    <property type="match status" value="1"/>
</dbReference>
<dbReference type="EMBL" id="JADKPO010000016">
    <property type="protein sequence ID" value="MBF4768736.1"/>
    <property type="molecule type" value="Genomic_DNA"/>
</dbReference>
<evidence type="ECO:0000256" key="5">
    <source>
        <dbReference type="ARBA" id="ARBA00034314"/>
    </source>
</evidence>
<evidence type="ECO:0000256" key="4">
    <source>
        <dbReference type="ARBA" id="ARBA00023004"/>
    </source>
</evidence>
<keyword evidence="3" id="KW-0479">Metal-binding</keyword>
<evidence type="ECO:0000256" key="12">
    <source>
        <dbReference type="ARBA" id="ARBA00049465"/>
    </source>
</evidence>
<evidence type="ECO:0000256" key="7">
    <source>
        <dbReference type="ARBA" id="ARBA00034359"/>
    </source>
</evidence>
<evidence type="ECO:0000256" key="2">
    <source>
        <dbReference type="ARBA" id="ARBA00022517"/>
    </source>
</evidence>
<dbReference type="PANTHER" id="PTHR13096">
    <property type="entry name" value="MINA53 MYC INDUCED NUCLEAR ANTIGEN"/>
    <property type="match status" value="1"/>
</dbReference>